<feature type="repeat" description="TPR" evidence="1">
    <location>
        <begin position="103"/>
        <end position="136"/>
    </location>
</feature>
<name>A0AAW2YNE6_9EUKA</name>
<dbReference type="Gene3D" id="1.25.40.10">
    <property type="entry name" value="Tetratricopeptide repeat domain"/>
    <property type="match status" value="1"/>
</dbReference>
<dbReference type="PROSITE" id="PS50005">
    <property type="entry name" value="TPR"/>
    <property type="match status" value="1"/>
</dbReference>
<dbReference type="InterPro" id="IPR011990">
    <property type="entry name" value="TPR-like_helical_dom_sf"/>
</dbReference>
<dbReference type="AlphaFoldDB" id="A0AAW2YNE6"/>
<gene>
    <name evidence="2" type="ORF">AKO1_007823</name>
</gene>
<organism evidence="2 3">
    <name type="scientific">Acrasis kona</name>
    <dbReference type="NCBI Taxonomy" id="1008807"/>
    <lineage>
        <taxon>Eukaryota</taxon>
        <taxon>Discoba</taxon>
        <taxon>Heterolobosea</taxon>
        <taxon>Tetramitia</taxon>
        <taxon>Eutetramitia</taxon>
        <taxon>Acrasidae</taxon>
        <taxon>Acrasis</taxon>
    </lineage>
</organism>
<accession>A0AAW2YNE6</accession>
<keyword evidence="1" id="KW-0802">TPR repeat</keyword>
<dbReference type="EMBL" id="JAOPGA020000481">
    <property type="protein sequence ID" value="KAL0478908.1"/>
    <property type="molecule type" value="Genomic_DNA"/>
</dbReference>
<dbReference type="InterPro" id="IPR019734">
    <property type="entry name" value="TPR_rpt"/>
</dbReference>
<evidence type="ECO:0000313" key="2">
    <source>
        <dbReference type="EMBL" id="KAL0478908.1"/>
    </source>
</evidence>
<evidence type="ECO:0000256" key="1">
    <source>
        <dbReference type="PROSITE-ProRule" id="PRU00339"/>
    </source>
</evidence>
<keyword evidence="3" id="KW-1185">Reference proteome</keyword>
<proteinExistence type="predicted"/>
<comment type="caution">
    <text evidence="2">The sequence shown here is derived from an EMBL/GenBank/DDBJ whole genome shotgun (WGS) entry which is preliminary data.</text>
</comment>
<evidence type="ECO:0000313" key="3">
    <source>
        <dbReference type="Proteomes" id="UP001431209"/>
    </source>
</evidence>
<reference evidence="2 3" key="1">
    <citation type="submission" date="2024-03" db="EMBL/GenBank/DDBJ databases">
        <title>The Acrasis kona genome and developmental transcriptomes reveal deep origins of eukaryotic multicellular pathways.</title>
        <authorList>
            <person name="Sheikh S."/>
            <person name="Fu C.-J."/>
            <person name="Brown M.W."/>
            <person name="Baldauf S.L."/>
        </authorList>
    </citation>
    <scope>NUCLEOTIDE SEQUENCE [LARGE SCALE GENOMIC DNA]</scope>
    <source>
        <strain evidence="2 3">ATCC MYA-3509</strain>
    </source>
</reference>
<dbReference type="SUPFAM" id="SSF48452">
    <property type="entry name" value="TPR-like"/>
    <property type="match status" value="1"/>
</dbReference>
<sequence>MAPVLEDEKVLGVTTSGDNIKFVITYPRIIEFSMPNNHNLLQFVEKTSSELSQSSEDLIHSARFIIENKAILSLSLKLKDAFLETRPLSIIINNEFTYIVDVNNQYNALGNSETKNKNYAKAGEYYTQSIHRFPTNPIPRLNRSLVFNRLGMFQESVDDANVFFELSKSHQVPDKSHNRGIIRRGNSYFGLAENATEIQSKIKYYLLSLNDLSCLPDESGKDFYKEFDFAWRFLLHHCQDPLKNLPACPICRKSVLSAGRKMYQGSNYDGSHYYMCNNCNRDIFKELEFKFNKNINEPFMSRSKLEQNSPRPFVCRNVKDWFYKYMVSLGVKVFITRNDQDSLLNLNNDECRSYQGMIEILNCKNLDSIKTKVRQYFVVGEPQSIDQNVQNSVLVSKTRLIRENGEIRFTFTSINDTYYFVTQVVAPALEDEEFKDLKMQTTVTTKTDKIEIASDRKFPRSLKVIQNEK</sequence>
<dbReference type="Proteomes" id="UP001431209">
    <property type="component" value="Unassembled WGS sequence"/>
</dbReference>
<protein>
    <submittedName>
        <fullName evidence="2">Uncharacterized protein</fullName>
    </submittedName>
</protein>